<dbReference type="InterPro" id="IPR019129">
    <property type="entry name" value="Folate-sensitive_fs_Fra10Ac1"/>
</dbReference>
<evidence type="ECO:0000313" key="3">
    <source>
        <dbReference type="Proteomes" id="UP001438707"/>
    </source>
</evidence>
<evidence type="ECO:0000313" key="2">
    <source>
        <dbReference type="EMBL" id="KAK9841692.1"/>
    </source>
</evidence>
<proteinExistence type="predicted"/>
<comment type="caution">
    <text evidence="2">The sequence shown here is derived from an EMBL/GenBank/DDBJ whole genome shotgun (WGS) entry which is preliminary data.</text>
</comment>
<name>A0AAW1S6V5_9CHLO</name>
<dbReference type="PANTHER" id="PTHR11567">
    <property type="entry name" value="ACID PHOSPHATASE-RELATED"/>
    <property type="match status" value="1"/>
</dbReference>
<dbReference type="Proteomes" id="UP001438707">
    <property type="component" value="Unassembled WGS sequence"/>
</dbReference>
<feature type="region of interest" description="Disordered" evidence="1">
    <location>
        <begin position="1"/>
        <end position="21"/>
    </location>
</feature>
<gene>
    <name evidence="2" type="ORF">WJX74_010184</name>
</gene>
<protein>
    <recommendedName>
        <fullName evidence="4">Protein FRA10AC1</fullName>
    </recommendedName>
</protein>
<dbReference type="InterPro" id="IPR050645">
    <property type="entry name" value="Histidine_acid_phosphatase"/>
</dbReference>
<dbReference type="EMBL" id="JALJOS010000003">
    <property type="protein sequence ID" value="KAK9841692.1"/>
    <property type="molecule type" value="Genomic_DNA"/>
</dbReference>
<evidence type="ECO:0008006" key="4">
    <source>
        <dbReference type="Google" id="ProtNLM"/>
    </source>
</evidence>
<keyword evidence="3" id="KW-1185">Reference proteome</keyword>
<dbReference type="Pfam" id="PF09725">
    <property type="entry name" value="Fra10Ac1"/>
    <property type="match status" value="1"/>
</dbReference>
<dbReference type="AlphaFoldDB" id="A0AAW1S6V5"/>
<evidence type="ECO:0000256" key="1">
    <source>
        <dbReference type="SAM" id="MobiDB-lite"/>
    </source>
</evidence>
<sequence>MQSRKHSTYGRPVQQQQQSQQRHKQLFLGLTSFERHKRLLNECITLYGGSLPTVPSQLEKTDHDILHEQHRFIRSEEDDQPRSWEVALAKKYYGKLFREYCIADLSRHQEGKIGLRWRIQAELVSGKGQFVCGAKGCEESRGLSSFEVNFAYREAGESKQALVKLRVCPKHAEQLNYKKRHKLLKSAKKRKRNKSPSIARARRQAVSRSTTPDPDHAEEAAQHAAEPSDQEIISQLLS</sequence>
<accession>A0AAW1S6V5</accession>
<feature type="region of interest" description="Disordered" evidence="1">
    <location>
        <begin position="185"/>
        <end position="238"/>
    </location>
</feature>
<reference evidence="2 3" key="1">
    <citation type="journal article" date="2024" name="Nat. Commun.">
        <title>Phylogenomics reveals the evolutionary origins of lichenization in chlorophyte algae.</title>
        <authorList>
            <person name="Puginier C."/>
            <person name="Libourel C."/>
            <person name="Otte J."/>
            <person name="Skaloud P."/>
            <person name="Haon M."/>
            <person name="Grisel S."/>
            <person name="Petersen M."/>
            <person name="Berrin J.G."/>
            <person name="Delaux P.M."/>
            <person name="Dal Grande F."/>
            <person name="Keller J."/>
        </authorList>
    </citation>
    <scope>NUCLEOTIDE SEQUENCE [LARGE SCALE GENOMIC DNA]</scope>
    <source>
        <strain evidence="2 3">SAG 2145</strain>
    </source>
</reference>
<organism evidence="2 3">
    <name type="scientific">Apatococcus lobatus</name>
    <dbReference type="NCBI Taxonomy" id="904363"/>
    <lineage>
        <taxon>Eukaryota</taxon>
        <taxon>Viridiplantae</taxon>
        <taxon>Chlorophyta</taxon>
        <taxon>core chlorophytes</taxon>
        <taxon>Trebouxiophyceae</taxon>
        <taxon>Chlorellales</taxon>
        <taxon>Chlorellaceae</taxon>
        <taxon>Apatococcus</taxon>
    </lineage>
</organism>
<feature type="compositionally biased region" description="Basic residues" evidence="1">
    <location>
        <begin position="185"/>
        <end position="205"/>
    </location>
</feature>
<dbReference type="GO" id="GO:0016791">
    <property type="term" value="F:phosphatase activity"/>
    <property type="evidence" value="ECO:0007669"/>
    <property type="project" value="TreeGrafter"/>
</dbReference>
<dbReference type="PANTHER" id="PTHR11567:SF25">
    <property type="entry name" value="PROTEIN FRA10AC1"/>
    <property type="match status" value="1"/>
</dbReference>